<dbReference type="PANTHER" id="PTHR14624:SF0">
    <property type="entry name" value="POLYPRENOL REDUCTASE"/>
    <property type="match status" value="1"/>
</dbReference>
<comment type="similarity">
    <text evidence="5">Belongs to the steroid 5-alpha reductase family. Polyprenal reductase subfamily.</text>
</comment>
<keyword evidence="5" id="KW-0521">NADP</keyword>
<keyword evidence="5" id="KW-0256">Endoplasmic reticulum</keyword>
<accession>A0A8H6NUM4</accession>
<evidence type="ECO:0000256" key="5">
    <source>
        <dbReference type="RuleBase" id="RU367081"/>
    </source>
</evidence>
<gene>
    <name evidence="7" type="ORF">CMUS01_02659</name>
</gene>
<feature type="domain" description="3-oxo-5-alpha-steroid 4-dehydrogenase C-terminal" evidence="6">
    <location>
        <begin position="220"/>
        <end position="332"/>
    </location>
</feature>
<protein>
    <recommendedName>
        <fullName evidence="5">Polyprenal reductase</fullName>
        <ecNumber evidence="5">1.3.1.94</ecNumber>
    </recommendedName>
</protein>
<evidence type="ECO:0000259" key="6">
    <source>
        <dbReference type="Pfam" id="PF02544"/>
    </source>
</evidence>
<keyword evidence="3 5" id="KW-1133">Transmembrane helix</keyword>
<evidence type="ECO:0000313" key="7">
    <source>
        <dbReference type="EMBL" id="KAF6842857.1"/>
    </source>
</evidence>
<keyword evidence="8" id="KW-1185">Reference proteome</keyword>
<feature type="transmembrane region" description="Helical" evidence="5">
    <location>
        <begin position="285"/>
        <end position="305"/>
    </location>
</feature>
<dbReference type="PANTHER" id="PTHR14624">
    <property type="entry name" value="DFG10 PROTEIN"/>
    <property type="match status" value="1"/>
</dbReference>
<keyword evidence="5" id="KW-0560">Oxidoreductase</keyword>
<evidence type="ECO:0000256" key="2">
    <source>
        <dbReference type="ARBA" id="ARBA00022692"/>
    </source>
</evidence>
<keyword evidence="4 5" id="KW-0472">Membrane</keyword>
<comment type="caution">
    <text evidence="7">The sequence shown here is derived from an EMBL/GenBank/DDBJ whole genome shotgun (WGS) entry which is preliminary data.</text>
</comment>
<organism evidence="7 8">
    <name type="scientific">Colletotrichum musicola</name>
    <dbReference type="NCBI Taxonomy" id="2175873"/>
    <lineage>
        <taxon>Eukaryota</taxon>
        <taxon>Fungi</taxon>
        <taxon>Dikarya</taxon>
        <taxon>Ascomycota</taxon>
        <taxon>Pezizomycotina</taxon>
        <taxon>Sordariomycetes</taxon>
        <taxon>Hypocreomycetidae</taxon>
        <taxon>Glomerellales</taxon>
        <taxon>Glomerellaceae</taxon>
        <taxon>Colletotrichum</taxon>
        <taxon>Colletotrichum orchidearum species complex</taxon>
    </lineage>
</organism>
<comment type="function">
    <text evidence="5">Plays a key role in early steps of protein N-linked glycosylation by being involved in the conversion of polyprenol into dolichol. Acts as a polyprenal reductase that mediates the reduction of polyprenal into dolichal in a NADP-dependent mechanism. Dolichols are required for the synthesis of dolichol-linked monosaccharides and the oligosaccharide precursor used for N-glycosylation.</text>
</comment>
<dbReference type="GO" id="GO:0160198">
    <property type="term" value="F:polyprenal reductase activity"/>
    <property type="evidence" value="ECO:0007669"/>
    <property type="project" value="UniProtKB-EC"/>
</dbReference>
<dbReference type="GO" id="GO:0005789">
    <property type="term" value="C:endoplasmic reticulum membrane"/>
    <property type="evidence" value="ECO:0007669"/>
    <property type="project" value="UniProtKB-SubCell"/>
</dbReference>
<dbReference type="InterPro" id="IPR039698">
    <property type="entry name" value="Dfg10/SRD5A3"/>
</dbReference>
<dbReference type="OrthoDB" id="541710at2759"/>
<comment type="pathway">
    <text evidence="5">Protein modification; protein glycosylation.</text>
</comment>
<proteinExistence type="inferred from homology"/>
<dbReference type="AlphaFoldDB" id="A0A8H6NUM4"/>
<dbReference type="EC" id="1.3.1.94" evidence="5"/>
<dbReference type="GO" id="GO:0102389">
    <property type="term" value="F:polyprenol reductase activity"/>
    <property type="evidence" value="ECO:0007669"/>
    <property type="project" value="UniProtKB-UniRule"/>
</dbReference>
<dbReference type="EMBL" id="WIGM01000057">
    <property type="protein sequence ID" value="KAF6842857.1"/>
    <property type="molecule type" value="Genomic_DNA"/>
</dbReference>
<keyword evidence="2 5" id="KW-0812">Transmembrane</keyword>
<evidence type="ECO:0000313" key="8">
    <source>
        <dbReference type="Proteomes" id="UP000639643"/>
    </source>
</evidence>
<dbReference type="InterPro" id="IPR001104">
    <property type="entry name" value="3-oxo-5_a-steroid_4-DH_C"/>
</dbReference>
<evidence type="ECO:0000256" key="1">
    <source>
        <dbReference type="ARBA" id="ARBA00004127"/>
    </source>
</evidence>
<evidence type="ECO:0000256" key="3">
    <source>
        <dbReference type="ARBA" id="ARBA00022989"/>
    </source>
</evidence>
<dbReference type="GO" id="GO:0016095">
    <property type="term" value="P:polyprenol catabolic process"/>
    <property type="evidence" value="ECO:0007669"/>
    <property type="project" value="UniProtKB-UniRule"/>
</dbReference>
<dbReference type="GO" id="GO:0006488">
    <property type="term" value="P:dolichol-linked oligosaccharide biosynthetic process"/>
    <property type="evidence" value="ECO:0007669"/>
    <property type="project" value="UniProtKB-UniRule"/>
</dbReference>
<feature type="transmembrane region" description="Helical" evidence="5">
    <location>
        <begin position="126"/>
        <end position="145"/>
    </location>
</feature>
<feature type="transmembrane region" description="Helical" evidence="5">
    <location>
        <begin position="256"/>
        <end position="279"/>
    </location>
</feature>
<dbReference type="UniPathway" id="UPA00378"/>
<dbReference type="Proteomes" id="UP000639643">
    <property type="component" value="Unassembled WGS sequence"/>
</dbReference>
<feature type="transmembrane region" description="Helical" evidence="5">
    <location>
        <begin position="88"/>
        <end position="105"/>
    </location>
</feature>
<evidence type="ECO:0000256" key="4">
    <source>
        <dbReference type="ARBA" id="ARBA00023136"/>
    </source>
</evidence>
<sequence>MASLATATEALLAITPAQWCQIFFGLSSALVLAIQAIPKAAQHALLDYGARSPAGTDDRTKEVGSNIANRFNELVKAVTSIGQIPHSWFTHFYVVSIAGSAFWAFEYLRGGSAIGFIAVRQAESGSLAMGLGQTVLVWALMALQGSRRLYECFFVMKPGSSRMWFIHWLLGLGFYLCMSVSVWVEGSGKSPQLRRRELPLTLPATIQQTSPPKPGNLLSPATLVGTAVYFYGWANQHWCHKHLASLEKYSLPDQGLFRYLVCAHYTCECVLYFGLALAAAPEGQWINRTLLCAFWFIVINLGTTAGGTKEWYAQKFGAERVANRWRMIPFIF</sequence>
<name>A0A8H6NUM4_9PEZI</name>
<dbReference type="GO" id="GO:0003865">
    <property type="term" value="F:3-oxo-5-alpha-steroid 4-dehydrogenase activity"/>
    <property type="evidence" value="ECO:0007669"/>
    <property type="project" value="TreeGrafter"/>
</dbReference>
<comment type="subcellular location">
    <subcellularLocation>
        <location evidence="1">Endomembrane system</location>
        <topology evidence="1">Multi-pass membrane protein</topology>
    </subcellularLocation>
    <subcellularLocation>
        <location evidence="5">Endoplasmic reticulum membrane</location>
    </subcellularLocation>
</comment>
<feature type="transmembrane region" description="Helical" evidence="5">
    <location>
        <begin position="165"/>
        <end position="186"/>
    </location>
</feature>
<comment type="catalytic activity">
    <reaction evidence="5">
        <text>a di-trans,poly-cis-dolichal + NADP(+) = a di-trans,poly-cis-polyprenal + NADPH + H(+)</text>
        <dbReference type="Rhea" id="RHEA:80727"/>
        <dbReference type="Rhea" id="RHEA-COMP:19536"/>
        <dbReference type="Rhea" id="RHEA-COMP:19537"/>
        <dbReference type="ChEBI" id="CHEBI:15378"/>
        <dbReference type="ChEBI" id="CHEBI:57783"/>
        <dbReference type="ChEBI" id="CHEBI:58349"/>
        <dbReference type="ChEBI" id="CHEBI:231623"/>
        <dbReference type="ChEBI" id="CHEBI:231637"/>
        <dbReference type="EC" id="1.3.1.94"/>
    </reaction>
    <physiologicalReaction direction="right-to-left" evidence="5">
        <dbReference type="Rhea" id="RHEA:80729"/>
    </physiologicalReaction>
</comment>
<dbReference type="PROSITE" id="PS50244">
    <property type="entry name" value="S5A_REDUCTASE"/>
    <property type="match status" value="1"/>
</dbReference>
<dbReference type="Pfam" id="PF02544">
    <property type="entry name" value="Steroid_dh"/>
    <property type="match status" value="1"/>
</dbReference>
<reference evidence="7" key="1">
    <citation type="journal article" date="2020" name="Phytopathology">
        <title>Genome Sequence Resources of Colletotrichum truncatum, C. plurivorum, C. musicola, and C. sojae: Four Species Pathogenic to Soybean (Glycine max).</title>
        <authorList>
            <person name="Rogerio F."/>
            <person name="Boufleur T.R."/>
            <person name="Ciampi-Guillardi M."/>
            <person name="Sukno S.A."/>
            <person name="Thon M.R."/>
            <person name="Massola Junior N.S."/>
            <person name="Baroncelli R."/>
        </authorList>
    </citation>
    <scope>NUCLEOTIDE SEQUENCE</scope>
    <source>
        <strain evidence="7">LFN0074</strain>
    </source>
</reference>